<feature type="modified residue" description="4-aspartylphosphate" evidence="2">
    <location>
        <position position="61"/>
    </location>
</feature>
<dbReference type="CDD" id="cd06170">
    <property type="entry name" value="LuxR_C_like"/>
    <property type="match status" value="1"/>
</dbReference>
<dbReference type="InterPro" id="IPR000792">
    <property type="entry name" value="Tscrpt_reg_LuxR_C"/>
</dbReference>
<dbReference type="PROSITE" id="PS00622">
    <property type="entry name" value="HTH_LUXR_1"/>
    <property type="match status" value="1"/>
</dbReference>
<evidence type="ECO:0000313" key="6">
    <source>
        <dbReference type="Proteomes" id="UP000297475"/>
    </source>
</evidence>
<dbReference type="PANTHER" id="PTHR43214:SF38">
    <property type="entry name" value="NITRATE_NITRITE RESPONSE REGULATOR PROTEIN NARL"/>
    <property type="match status" value="1"/>
</dbReference>
<keyword evidence="6" id="KW-1185">Reference proteome</keyword>
<dbReference type="PANTHER" id="PTHR43214">
    <property type="entry name" value="TWO-COMPONENT RESPONSE REGULATOR"/>
    <property type="match status" value="1"/>
</dbReference>
<evidence type="ECO:0000256" key="2">
    <source>
        <dbReference type="PROSITE-ProRule" id="PRU00169"/>
    </source>
</evidence>
<evidence type="ECO:0000259" key="4">
    <source>
        <dbReference type="PROSITE" id="PS50110"/>
    </source>
</evidence>
<dbReference type="GO" id="GO:0000160">
    <property type="term" value="P:phosphorelay signal transduction system"/>
    <property type="evidence" value="ECO:0007669"/>
    <property type="project" value="InterPro"/>
</dbReference>
<organism evidence="5 6">
    <name type="scientific">Natronospirillum operosum</name>
    <dbReference type="NCBI Taxonomy" id="2759953"/>
    <lineage>
        <taxon>Bacteria</taxon>
        <taxon>Pseudomonadati</taxon>
        <taxon>Pseudomonadota</taxon>
        <taxon>Gammaproteobacteria</taxon>
        <taxon>Oceanospirillales</taxon>
        <taxon>Natronospirillaceae</taxon>
        <taxon>Natronospirillum</taxon>
    </lineage>
</organism>
<dbReference type="InterPro" id="IPR001789">
    <property type="entry name" value="Sig_transdc_resp-reg_receiver"/>
</dbReference>
<evidence type="ECO:0000256" key="1">
    <source>
        <dbReference type="ARBA" id="ARBA00023125"/>
    </source>
</evidence>
<dbReference type="SUPFAM" id="SSF52172">
    <property type="entry name" value="CheY-like"/>
    <property type="match status" value="1"/>
</dbReference>
<proteinExistence type="predicted"/>
<dbReference type="RefSeq" id="WP_135482605.1">
    <property type="nucleotide sequence ID" value="NZ_SRMF01000002.1"/>
</dbReference>
<name>A0A4Z0WFF6_9GAMM</name>
<comment type="caution">
    <text evidence="5">The sequence shown here is derived from an EMBL/GenBank/DDBJ whole genome shotgun (WGS) entry which is preliminary data.</text>
</comment>
<dbReference type="OrthoDB" id="9796655at2"/>
<reference evidence="5 6" key="1">
    <citation type="submission" date="2019-04" db="EMBL/GenBank/DDBJ databases">
        <title>Natronospirillum operosus gen. nov., sp. nov., a haloalkaliphilic satellite isolated from decaying biomass of laboratory culture of cyanobacterium Geitlerinema sp. and proposal of Natronospirillaceae fam. nov. and Saccharospirillaceae fam. nov.</title>
        <authorList>
            <person name="Kevbrin V."/>
            <person name="Boltyanskaya Y."/>
            <person name="Koziaeva V."/>
            <person name="Grouzdev D.S."/>
            <person name="Park M."/>
            <person name="Cho J."/>
        </authorList>
    </citation>
    <scope>NUCLEOTIDE SEQUENCE [LARGE SCALE GENOMIC DNA]</scope>
    <source>
        <strain evidence="5 6">G-116</strain>
    </source>
</reference>
<dbReference type="SMART" id="SM00448">
    <property type="entry name" value="REC"/>
    <property type="match status" value="1"/>
</dbReference>
<dbReference type="SMART" id="SM00421">
    <property type="entry name" value="HTH_LUXR"/>
    <property type="match status" value="1"/>
</dbReference>
<dbReference type="SUPFAM" id="SSF46894">
    <property type="entry name" value="C-terminal effector domain of the bipartite response regulators"/>
    <property type="match status" value="1"/>
</dbReference>
<keyword evidence="1" id="KW-0238">DNA-binding</keyword>
<dbReference type="PRINTS" id="PR00038">
    <property type="entry name" value="HTHLUXR"/>
</dbReference>
<dbReference type="Pfam" id="PF00196">
    <property type="entry name" value="GerE"/>
    <property type="match status" value="1"/>
</dbReference>
<dbReference type="Pfam" id="PF00072">
    <property type="entry name" value="Response_reg"/>
    <property type="match status" value="1"/>
</dbReference>
<feature type="domain" description="Response regulatory" evidence="4">
    <location>
        <begin position="10"/>
        <end position="126"/>
    </location>
</feature>
<dbReference type="InterPro" id="IPR039420">
    <property type="entry name" value="WalR-like"/>
</dbReference>
<dbReference type="InterPro" id="IPR016032">
    <property type="entry name" value="Sig_transdc_resp-reg_C-effctor"/>
</dbReference>
<accession>A0A4Z0WFF6</accession>
<dbReference type="PROSITE" id="PS50110">
    <property type="entry name" value="RESPONSE_REGULATORY"/>
    <property type="match status" value="1"/>
</dbReference>
<protein>
    <submittedName>
        <fullName evidence="5">Two-component system response regulator NarL</fullName>
    </submittedName>
</protein>
<dbReference type="InterPro" id="IPR011006">
    <property type="entry name" value="CheY-like_superfamily"/>
</dbReference>
<sequence length="217" mass="23727">MADTAEIIADVLIVDDHPLLRSGLQQILALRPQLRMVGTAGDGESALQEAERLEPDLILLDLNLPDMHGLKVLQALRQSGSDARVVVFTVSDEQSDIAAAMRMGADGYLLKDTEPEDLVTALDAAVRGQTTLSPRVRDYVLERVPVNDVARQLAALTPRERGVLELLAEGYSNKLIAQHLDIAEGTVKVHVKRLLAKLGMKSRVEAALWLTRQAGHY</sequence>
<dbReference type="GO" id="GO:0006355">
    <property type="term" value="P:regulation of DNA-templated transcription"/>
    <property type="evidence" value="ECO:0007669"/>
    <property type="project" value="InterPro"/>
</dbReference>
<keyword evidence="2" id="KW-0597">Phosphoprotein</keyword>
<feature type="domain" description="HTH luxR-type" evidence="3">
    <location>
        <begin position="149"/>
        <end position="214"/>
    </location>
</feature>
<evidence type="ECO:0000259" key="3">
    <source>
        <dbReference type="PROSITE" id="PS50043"/>
    </source>
</evidence>
<dbReference type="NCBIfam" id="NF007935">
    <property type="entry name" value="PRK10651.1"/>
    <property type="match status" value="1"/>
</dbReference>
<dbReference type="EMBL" id="SRMF01000002">
    <property type="protein sequence ID" value="TGG94036.1"/>
    <property type="molecule type" value="Genomic_DNA"/>
</dbReference>
<dbReference type="GO" id="GO:0003677">
    <property type="term" value="F:DNA binding"/>
    <property type="evidence" value="ECO:0007669"/>
    <property type="project" value="UniProtKB-KW"/>
</dbReference>
<dbReference type="PROSITE" id="PS50043">
    <property type="entry name" value="HTH_LUXR_2"/>
    <property type="match status" value="1"/>
</dbReference>
<dbReference type="Gene3D" id="3.40.50.2300">
    <property type="match status" value="1"/>
</dbReference>
<evidence type="ECO:0000313" key="5">
    <source>
        <dbReference type="EMBL" id="TGG94036.1"/>
    </source>
</evidence>
<dbReference type="AlphaFoldDB" id="A0A4Z0WFF6"/>
<gene>
    <name evidence="5" type="primary">narL</name>
    <name evidence="5" type="ORF">E4656_07610</name>
</gene>
<dbReference type="Proteomes" id="UP000297475">
    <property type="component" value="Unassembled WGS sequence"/>
</dbReference>